<feature type="region of interest" description="Disordered" evidence="1">
    <location>
        <begin position="1"/>
        <end position="32"/>
    </location>
</feature>
<sequence>MSDSNQEMRDSYGRVKNNPFSGNTLDTFVGGATPQRKTSWELNTAESSNAAIGRGRMAPHLSNIIGPISADVHDPQSNFKPPKVPLENWRPGGLTRLNPPVRDNEPRGPRYSFGGYTTDFIWRTFMKKHWYEDFLSIDAIDLYLFVRLCCHLGLTVENPPSPDCIASIVAILAVPCLERSLTMFPPRGLSYLSPFTATLVRDVFEYLGCTRNPYRQWPVDRTIEWIDTIQGDGQQQNDQLTYLRNPLRFAIERYYDSFPQSPPGLVARANIQWYPDMHTFMYIPVPEVVNLLATLV</sequence>
<comment type="caution">
    <text evidence="2">The sequence shown here is derived from an EMBL/GenBank/DDBJ whole genome shotgun (WGS) entry which is preliminary data.</text>
</comment>
<evidence type="ECO:0000313" key="3">
    <source>
        <dbReference type="Proteomes" id="UP000297280"/>
    </source>
</evidence>
<dbReference type="EMBL" id="PQXO01000228">
    <property type="protein sequence ID" value="TGO87404.1"/>
    <property type="molecule type" value="Genomic_DNA"/>
</dbReference>
<dbReference type="OrthoDB" id="3493651at2759"/>
<keyword evidence="3" id="KW-1185">Reference proteome</keyword>
<organism evidence="2 3">
    <name type="scientific">Botrytis porri</name>
    <dbReference type="NCBI Taxonomy" id="87229"/>
    <lineage>
        <taxon>Eukaryota</taxon>
        <taxon>Fungi</taxon>
        <taxon>Dikarya</taxon>
        <taxon>Ascomycota</taxon>
        <taxon>Pezizomycotina</taxon>
        <taxon>Leotiomycetes</taxon>
        <taxon>Helotiales</taxon>
        <taxon>Sclerotiniaceae</taxon>
        <taxon>Botrytis</taxon>
    </lineage>
</organism>
<accession>A0A4Z1KRX5</accession>
<evidence type="ECO:0000256" key="1">
    <source>
        <dbReference type="SAM" id="MobiDB-lite"/>
    </source>
</evidence>
<feature type="compositionally biased region" description="Basic and acidic residues" evidence="1">
    <location>
        <begin position="1"/>
        <end position="13"/>
    </location>
</feature>
<protein>
    <submittedName>
        <fullName evidence="2">Uncharacterized protein</fullName>
    </submittedName>
</protein>
<gene>
    <name evidence="2" type="ORF">BPOR_0228g00060</name>
</gene>
<evidence type="ECO:0000313" key="2">
    <source>
        <dbReference type="EMBL" id="TGO87404.1"/>
    </source>
</evidence>
<name>A0A4Z1KRX5_9HELO</name>
<proteinExistence type="predicted"/>
<feature type="region of interest" description="Disordered" evidence="1">
    <location>
        <begin position="82"/>
        <end position="106"/>
    </location>
</feature>
<reference evidence="2 3" key="1">
    <citation type="submission" date="2017-12" db="EMBL/GenBank/DDBJ databases">
        <title>Comparative genomics of Botrytis spp.</title>
        <authorList>
            <person name="Valero-Jimenez C.A."/>
            <person name="Tapia P."/>
            <person name="Veloso J."/>
            <person name="Silva-Moreno E."/>
            <person name="Staats M."/>
            <person name="Valdes J.H."/>
            <person name="Van Kan J.A.L."/>
        </authorList>
    </citation>
    <scope>NUCLEOTIDE SEQUENCE [LARGE SCALE GENOMIC DNA]</scope>
    <source>
        <strain evidence="2 3">MUCL3349</strain>
    </source>
</reference>
<dbReference type="Proteomes" id="UP000297280">
    <property type="component" value="Unassembled WGS sequence"/>
</dbReference>
<dbReference type="AlphaFoldDB" id="A0A4Z1KRX5"/>